<reference evidence="5 6" key="1">
    <citation type="submission" date="2013-11" db="EMBL/GenBank/DDBJ databases">
        <title>The Damaraland mole rat (Fukomys damarensis) genome and evolution of African mole rats.</title>
        <authorList>
            <person name="Gladyshev V.N."/>
            <person name="Fang X."/>
        </authorList>
    </citation>
    <scope>NUCLEOTIDE SEQUENCE [LARGE SCALE GENOMIC DNA]</scope>
    <source>
        <tissue evidence="5">Liver</tissue>
    </source>
</reference>
<name>A0A091DNJ8_FUKDA</name>
<feature type="domain" description="Cystatin" evidence="4">
    <location>
        <begin position="32"/>
        <end position="143"/>
    </location>
</feature>
<dbReference type="OMA" id="CNVARTS"/>
<dbReference type="GO" id="GO:0006955">
    <property type="term" value="P:immune response"/>
    <property type="evidence" value="ECO:0007669"/>
    <property type="project" value="InterPro"/>
</dbReference>
<evidence type="ECO:0000313" key="6">
    <source>
        <dbReference type="Proteomes" id="UP000028990"/>
    </source>
</evidence>
<accession>A0A091DNJ8</accession>
<evidence type="ECO:0000256" key="1">
    <source>
        <dbReference type="ARBA" id="ARBA00009403"/>
    </source>
</evidence>
<keyword evidence="3" id="KW-0732">Signal</keyword>
<dbReference type="PANTHER" id="PTHR47141:SF1">
    <property type="entry name" value="CYSTATIN-F"/>
    <property type="match status" value="1"/>
</dbReference>
<dbReference type="STRING" id="885580.ENSFDAP00000009757"/>
<dbReference type="SUPFAM" id="SSF54403">
    <property type="entry name" value="Cystatin/monellin"/>
    <property type="match status" value="1"/>
</dbReference>
<dbReference type="GO" id="GO:0004869">
    <property type="term" value="F:cysteine-type endopeptidase inhibitor activity"/>
    <property type="evidence" value="ECO:0007669"/>
    <property type="project" value="InterPro"/>
</dbReference>
<dbReference type="InterPro" id="IPR042886">
    <property type="entry name" value="Cystatin-F"/>
</dbReference>
<keyword evidence="6" id="KW-1185">Reference proteome</keyword>
<dbReference type="GO" id="GO:0005770">
    <property type="term" value="C:late endosome"/>
    <property type="evidence" value="ECO:0007669"/>
    <property type="project" value="TreeGrafter"/>
</dbReference>
<dbReference type="SMART" id="SM00043">
    <property type="entry name" value="CY"/>
    <property type="match status" value="1"/>
</dbReference>
<feature type="chain" id="PRO_5018566332" evidence="3">
    <location>
        <begin position="20"/>
        <end position="195"/>
    </location>
</feature>
<dbReference type="GO" id="GO:0005764">
    <property type="term" value="C:lysosome"/>
    <property type="evidence" value="ECO:0007669"/>
    <property type="project" value="TreeGrafter"/>
</dbReference>
<organism evidence="5 6">
    <name type="scientific">Fukomys damarensis</name>
    <name type="common">Damaraland mole rat</name>
    <name type="synonym">Cryptomys damarensis</name>
    <dbReference type="NCBI Taxonomy" id="885580"/>
    <lineage>
        <taxon>Eukaryota</taxon>
        <taxon>Metazoa</taxon>
        <taxon>Chordata</taxon>
        <taxon>Craniata</taxon>
        <taxon>Vertebrata</taxon>
        <taxon>Euteleostomi</taxon>
        <taxon>Mammalia</taxon>
        <taxon>Eutheria</taxon>
        <taxon>Euarchontoglires</taxon>
        <taxon>Glires</taxon>
        <taxon>Rodentia</taxon>
        <taxon>Hystricomorpha</taxon>
        <taxon>Bathyergidae</taxon>
        <taxon>Fukomys</taxon>
    </lineage>
</organism>
<dbReference type="eggNOG" id="ENOG502S5CP">
    <property type="taxonomic scope" value="Eukaryota"/>
</dbReference>
<dbReference type="Gene3D" id="3.10.450.10">
    <property type="match status" value="1"/>
</dbReference>
<comment type="similarity">
    <text evidence="1">Belongs to the cystatin family.</text>
</comment>
<dbReference type="OrthoDB" id="9929365at2759"/>
<gene>
    <name evidence="5" type="ORF">H920_05931</name>
</gene>
<dbReference type="InterPro" id="IPR018073">
    <property type="entry name" value="Prot_inh_cystat_CS"/>
</dbReference>
<dbReference type="CDD" id="cd00042">
    <property type="entry name" value="CY"/>
    <property type="match status" value="1"/>
</dbReference>
<proteinExistence type="inferred from homology"/>
<dbReference type="MEROPS" id="I25.007"/>
<feature type="signal peptide" evidence="3">
    <location>
        <begin position="1"/>
        <end position="19"/>
    </location>
</feature>
<evidence type="ECO:0000259" key="4">
    <source>
        <dbReference type="SMART" id="SM00043"/>
    </source>
</evidence>
<dbReference type="Pfam" id="PF00031">
    <property type="entry name" value="Cystatin"/>
    <property type="match status" value="1"/>
</dbReference>
<dbReference type="GO" id="GO:0005783">
    <property type="term" value="C:endoplasmic reticulum"/>
    <property type="evidence" value="ECO:0007669"/>
    <property type="project" value="TreeGrafter"/>
</dbReference>
<dbReference type="GO" id="GO:1903979">
    <property type="term" value="P:negative regulation of microglial cell activation"/>
    <property type="evidence" value="ECO:0007669"/>
    <property type="project" value="TreeGrafter"/>
</dbReference>
<dbReference type="AlphaFoldDB" id="A0A091DNJ8"/>
<evidence type="ECO:0000313" key="5">
    <source>
        <dbReference type="EMBL" id="KFO32657.1"/>
    </source>
</evidence>
<dbReference type="GO" id="GO:0031643">
    <property type="term" value="P:positive regulation of myelination"/>
    <property type="evidence" value="ECO:0007669"/>
    <property type="project" value="TreeGrafter"/>
</dbReference>
<dbReference type="GO" id="GO:0005794">
    <property type="term" value="C:Golgi apparatus"/>
    <property type="evidence" value="ECO:0007669"/>
    <property type="project" value="TreeGrafter"/>
</dbReference>
<dbReference type="GO" id="GO:0005615">
    <property type="term" value="C:extracellular space"/>
    <property type="evidence" value="ECO:0007669"/>
    <property type="project" value="TreeGrafter"/>
</dbReference>
<dbReference type="InterPro" id="IPR000010">
    <property type="entry name" value="Cystatin_dom"/>
</dbReference>
<keyword evidence="2" id="KW-1015">Disulfide bond</keyword>
<dbReference type="Proteomes" id="UP000028990">
    <property type="component" value="Unassembled WGS sequence"/>
</dbReference>
<dbReference type="EMBL" id="KN122135">
    <property type="protein sequence ID" value="KFO32657.1"/>
    <property type="molecule type" value="Genomic_DNA"/>
</dbReference>
<evidence type="ECO:0000256" key="3">
    <source>
        <dbReference type="SAM" id="SignalP"/>
    </source>
</evidence>
<dbReference type="InterPro" id="IPR046350">
    <property type="entry name" value="Cystatin_sf"/>
</dbReference>
<evidence type="ECO:0000256" key="2">
    <source>
        <dbReference type="ARBA" id="ARBA00023157"/>
    </source>
</evidence>
<dbReference type="FunFam" id="3.10.450.10:FF:000004">
    <property type="entry name" value="Cystatin C"/>
    <property type="match status" value="1"/>
</dbReference>
<dbReference type="PROSITE" id="PS00287">
    <property type="entry name" value="CYSTATIN"/>
    <property type="match status" value="1"/>
</dbReference>
<protein>
    <submittedName>
        <fullName evidence="5">Cystatin-F</fullName>
    </submittedName>
</protein>
<dbReference type="PANTHER" id="PTHR47141">
    <property type="entry name" value="CYSTATIN-F"/>
    <property type="match status" value="1"/>
</dbReference>
<sequence>MWLITLLTLCCLAAGSCRAAPDFCSQDLNLSIQPGFPIPINTNNPGVLKAARYSVERFNNCTNDIFLYKEAHISRAMVQVVQGLKYMVEMQIGRTTCRKTMHPSLDNCDFQTSPALKRTLWCYSVVWVIPWLQWVQVPVVRCTDFRLWMQHMLWTPGPPVPKSWPLLADRRTVDPNRSLRWHNDGSTVQATSILS</sequence>